<proteinExistence type="predicted"/>
<comment type="caution">
    <text evidence="1">The sequence shown here is derived from an EMBL/GenBank/DDBJ whole genome shotgun (WGS) entry which is preliminary data.</text>
</comment>
<sequence length="299" mass="31816">MTLTTTEPRHGADGHAIKQDDEVERIKNTEAPALFSLPDRSVIVTGATGGMGLSVTRAILQSGADVIAIDRGQAPTTPAWVQLQAEATKRHRTLTYYPCDISDLEATTSVFRNAVAASRFPLRGLVNCAGIGWLGDTIDFPLDDARRILDVNLVGTLVCAQAGAKLVREHGLSASFVFIASMSGYVVNKGAPNAVYAASKAGVQQLARNLAAEWGSAKEGEAPAAPIRINTVSPGVIRTPMTAGILGDKRLDDMWTDMSMLKRLAEPEDFRGPIVFLLSDASGYVTGTDLLVDAGYTSW</sequence>
<keyword evidence="2" id="KW-1185">Reference proteome</keyword>
<gene>
    <name evidence="1" type="ORF">N3K66_003565</name>
</gene>
<accession>A0ACC0V5V2</accession>
<evidence type="ECO:0000313" key="1">
    <source>
        <dbReference type="EMBL" id="KAI9901748.1"/>
    </source>
</evidence>
<protein>
    <submittedName>
        <fullName evidence="1">Uncharacterized protein</fullName>
    </submittedName>
</protein>
<dbReference type="Proteomes" id="UP001163324">
    <property type="component" value="Chromosome 3"/>
</dbReference>
<organism evidence="1 2">
    <name type="scientific">Trichothecium roseum</name>
    <dbReference type="NCBI Taxonomy" id="47278"/>
    <lineage>
        <taxon>Eukaryota</taxon>
        <taxon>Fungi</taxon>
        <taxon>Dikarya</taxon>
        <taxon>Ascomycota</taxon>
        <taxon>Pezizomycotina</taxon>
        <taxon>Sordariomycetes</taxon>
        <taxon>Hypocreomycetidae</taxon>
        <taxon>Hypocreales</taxon>
        <taxon>Hypocreales incertae sedis</taxon>
        <taxon>Trichothecium</taxon>
    </lineage>
</organism>
<name>A0ACC0V5V2_9HYPO</name>
<evidence type="ECO:0000313" key="2">
    <source>
        <dbReference type="Proteomes" id="UP001163324"/>
    </source>
</evidence>
<reference evidence="1" key="1">
    <citation type="submission" date="2022-10" db="EMBL/GenBank/DDBJ databases">
        <title>Complete Genome of Trichothecium roseum strain YXFP-22015, a Plant Pathogen Isolated from Citrus.</title>
        <authorList>
            <person name="Wang Y."/>
            <person name="Zhu L."/>
        </authorList>
    </citation>
    <scope>NUCLEOTIDE SEQUENCE</scope>
    <source>
        <strain evidence="1">YXFP-22015</strain>
    </source>
</reference>
<dbReference type="EMBL" id="CM047942">
    <property type="protein sequence ID" value="KAI9901748.1"/>
    <property type="molecule type" value="Genomic_DNA"/>
</dbReference>